<comment type="caution">
    <text evidence="3">The sequence shown here is derived from an EMBL/GenBank/DDBJ whole genome shotgun (WGS) entry which is preliminary data.</text>
</comment>
<evidence type="ECO:0000259" key="2">
    <source>
        <dbReference type="Pfam" id="PF17667"/>
    </source>
</evidence>
<dbReference type="EMBL" id="JAUEPR010000004">
    <property type="protein sequence ID" value="KAK0486254.1"/>
    <property type="molecule type" value="Genomic_DNA"/>
</dbReference>
<keyword evidence="4" id="KW-1185">Reference proteome</keyword>
<reference evidence="3" key="1">
    <citation type="submission" date="2023-06" db="EMBL/GenBank/DDBJ databases">
        <authorList>
            <consortium name="Lawrence Berkeley National Laboratory"/>
            <person name="Ahrendt S."/>
            <person name="Sahu N."/>
            <person name="Indic B."/>
            <person name="Wong-Bajracharya J."/>
            <person name="Merenyi Z."/>
            <person name="Ke H.-M."/>
            <person name="Monk M."/>
            <person name="Kocsube S."/>
            <person name="Drula E."/>
            <person name="Lipzen A."/>
            <person name="Balint B."/>
            <person name="Henrissat B."/>
            <person name="Andreopoulos B."/>
            <person name="Martin F.M."/>
            <person name="Harder C.B."/>
            <person name="Rigling D."/>
            <person name="Ford K.L."/>
            <person name="Foster G.D."/>
            <person name="Pangilinan J."/>
            <person name="Papanicolaou A."/>
            <person name="Barry K."/>
            <person name="LaButti K."/>
            <person name="Viragh M."/>
            <person name="Koriabine M."/>
            <person name="Yan M."/>
            <person name="Riley R."/>
            <person name="Champramary S."/>
            <person name="Plett K.L."/>
            <person name="Tsai I.J."/>
            <person name="Slot J."/>
            <person name="Sipos G."/>
            <person name="Plett J."/>
            <person name="Nagy L.G."/>
            <person name="Grigoriev I.V."/>
        </authorList>
    </citation>
    <scope>NUCLEOTIDE SEQUENCE</scope>
    <source>
        <strain evidence="3">ICMP 16352</strain>
    </source>
</reference>
<feature type="domain" description="Fungal-type protein kinase" evidence="2">
    <location>
        <begin position="172"/>
        <end position="237"/>
    </location>
</feature>
<dbReference type="InterPro" id="IPR008266">
    <property type="entry name" value="Tyr_kinase_AS"/>
</dbReference>
<feature type="domain" description="Fungal-type protein kinase" evidence="2">
    <location>
        <begin position="333"/>
        <end position="500"/>
    </location>
</feature>
<dbReference type="Proteomes" id="UP001175227">
    <property type="component" value="Unassembled WGS sequence"/>
</dbReference>
<protein>
    <recommendedName>
        <fullName evidence="2">Fungal-type protein kinase domain-containing protein</fullName>
    </recommendedName>
</protein>
<organism evidence="3 4">
    <name type="scientific">Armillaria novae-zelandiae</name>
    <dbReference type="NCBI Taxonomy" id="153914"/>
    <lineage>
        <taxon>Eukaryota</taxon>
        <taxon>Fungi</taxon>
        <taxon>Dikarya</taxon>
        <taxon>Basidiomycota</taxon>
        <taxon>Agaricomycotina</taxon>
        <taxon>Agaricomycetes</taxon>
        <taxon>Agaricomycetidae</taxon>
        <taxon>Agaricales</taxon>
        <taxon>Marasmiineae</taxon>
        <taxon>Physalacriaceae</taxon>
        <taxon>Armillaria</taxon>
    </lineage>
</organism>
<feature type="compositionally biased region" description="Basic and acidic residues" evidence="1">
    <location>
        <begin position="685"/>
        <end position="698"/>
    </location>
</feature>
<dbReference type="InterPro" id="IPR040976">
    <property type="entry name" value="Pkinase_fungal"/>
</dbReference>
<evidence type="ECO:0000313" key="4">
    <source>
        <dbReference type="Proteomes" id="UP001175227"/>
    </source>
</evidence>
<gene>
    <name evidence="3" type="ORF">IW261DRAFT_1590579</name>
</gene>
<accession>A0AA39UK74</accession>
<sequence>MAEHRVDAVKDIRDVPQVSLEYYEKHILPSSIYRDHLAEITKALEDEKVLKKFDDEEGLRWTDFPNDPKDSKPQEDETFKYMATIAAAIVKAAQEVISGGPEPTTVMECRPNEPTLSEGRNSGFKSDGHYRLLQSRRPNYIENATSTKPIELPDLIKKSGHKLLCDRPSLEEYKKCDTIKDRNDDFEKLVGNASEAMYADPTRRFMFGTTIENRTARFWFFSRAIVLVSESFDFLKCFLYPSRSQKSLVTICLSLVSPTHSLKILPNTSIQYDYHIDGKTYRTVKCLSSFRASGLLSRATRVWTMSGYLLTRKRNSKSNEKYSSSIEQNHPEIDEGYREKYFMKIVAWASVANPDADNKPQPPHLYNGRKHVRVVFAEIGKPLSDIQQLPVLFKALSNALTGLHYLYMGHYVHRDISAGNIILCDGMGKISDLEYAKRFLSNGPVNDPKTTGILQGTPIYMAVEVQDAGYLFLNRNVLRNSTPIPFLHNYLHDVESLFWIGFHALFSTVPAKYSEDDLAQRLDQRTLFNAFFPHRLEGSIQRRHFFVLERLKKGCNGSPSYGIHVCRQSAFVYPSGPGRLLRKRGKSQQAFPSTSSLNRIYGTAPPGGLLTSFEAAAKEAYSGDTQSLFSDKIIITTRPAQKETESLDDDEEPPSKVRRKNGKTKEKTTGSSHRTFLQAGLCEGHSQRGKEEETVIDV</sequence>
<dbReference type="PROSITE" id="PS00109">
    <property type="entry name" value="PROTEIN_KINASE_TYR"/>
    <property type="match status" value="1"/>
</dbReference>
<dbReference type="Pfam" id="PF17667">
    <property type="entry name" value="Pkinase_fungal"/>
    <property type="match status" value="2"/>
</dbReference>
<dbReference type="PANTHER" id="PTHR38248">
    <property type="entry name" value="FUNK1 6"/>
    <property type="match status" value="1"/>
</dbReference>
<dbReference type="Gene3D" id="1.10.510.10">
    <property type="entry name" value="Transferase(Phosphotransferase) domain 1"/>
    <property type="match status" value="1"/>
</dbReference>
<evidence type="ECO:0000256" key="1">
    <source>
        <dbReference type="SAM" id="MobiDB-lite"/>
    </source>
</evidence>
<proteinExistence type="predicted"/>
<dbReference type="InterPro" id="IPR011009">
    <property type="entry name" value="Kinase-like_dom_sf"/>
</dbReference>
<evidence type="ECO:0000313" key="3">
    <source>
        <dbReference type="EMBL" id="KAK0486254.1"/>
    </source>
</evidence>
<dbReference type="AlphaFoldDB" id="A0AA39UK74"/>
<dbReference type="GO" id="GO:0004672">
    <property type="term" value="F:protein kinase activity"/>
    <property type="evidence" value="ECO:0007669"/>
    <property type="project" value="InterPro"/>
</dbReference>
<feature type="region of interest" description="Disordered" evidence="1">
    <location>
        <begin position="101"/>
        <end position="123"/>
    </location>
</feature>
<dbReference type="SUPFAM" id="SSF56112">
    <property type="entry name" value="Protein kinase-like (PK-like)"/>
    <property type="match status" value="1"/>
</dbReference>
<feature type="region of interest" description="Disordered" evidence="1">
    <location>
        <begin position="639"/>
        <end position="698"/>
    </location>
</feature>
<dbReference type="PANTHER" id="PTHR38248:SF2">
    <property type="entry name" value="FUNK1 11"/>
    <property type="match status" value="1"/>
</dbReference>
<name>A0AA39UK74_9AGAR</name>
<feature type="compositionally biased region" description="Polar residues" evidence="1">
    <location>
        <begin position="114"/>
        <end position="123"/>
    </location>
</feature>